<dbReference type="PRINTS" id="PR00455">
    <property type="entry name" value="HTHTETR"/>
</dbReference>
<evidence type="ECO:0000256" key="3">
    <source>
        <dbReference type="ARBA" id="ARBA00023163"/>
    </source>
</evidence>
<keyword evidence="3" id="KW-0804">Transcription</keyword>
<evidence type="ECO:0000259" key="6">
    <source>
        <dbReference type="PROSITE" id="PS50977"/>
    </source>
</evidence>
<evidence type="ECO:0000256" key="5">
    <source>
        <dbReference type="SAM" id="MobiDB-lite"/>
    </source>
</evidence>
<comment type="caution">
    <text evidence="7">The sequence shown here is derived from an EMBL/GenBank/DDBJ whole genome shotgun (WGS) entry which is preliminary data.</text>
</comment>
<dbReference type="Gene3D" id="1.10.357.10">
    <property type="entry name" value="Tetracycline Repressor, domain 2"/>
    <property type="match status" value="1"/>
</dbReference>
<name>A0ABU7WNB0_9ACTN</name>
<dbReference type="InterPro" id="IPR009057">
    <property type="entry name" value="Homeodomain-like_sf"/>
</dbReference>
<feature type="domain" description="HTH tetR-type" evidence="6">
    <location>
        <begin position="36"/>
        <end position="96"/>
    </location>
</feature>
<evidence type="ECO:0000313" key="7">
    <source>
        <dbReference type="EMBL" id="MEF3112791.1"/>
    </source>
</evidence>
<gene>
    <name evidence="7" type="ORF">RB636_06190</name>
</gene>
<feature type="region of interest" description="Disordered" evidence="5">
    <location>
        <begin position="1"/>
        <end position="36"/>
    </location>
</feature>
<dbReference type="Proteomes" id="UP001348265">
    <property type="component" value="Unassembled WGS sequence"/>
</dbReference>
<sequence length="240" mass="25404">MDVRSGSGAADGRETAGPAAEPVTKPPRTTQADRRARTRAALLESAARGLSRYGYGNLRLEQVAQDAGYTRGALYHQFTGKQDLALAVTEWVHDTWWQEVGRRVERERDPLAALLTLARGHAVYCRRDIARVAMALRLEFAGQDDHPVGRAIEEGYRRLVERCTGLVTAAREAGALPDGPPPRTLALAFVGAVEGTSIALSGQAPHDESLVAGAAAGALGLPYGTGGHAGPARAPHSQAT</sequence>
<organism evidence="7 8">
    <name type="scientific">Streptomyces chrestomyceticus</name>
    <dbReference type="NCBI Taxonomy" id="68185"/>
    <lineage>
        <taxon>Bacteria</taxon>
        <taxon>Bacillati</taxon>
        <taxon>Actinomycetota</taxon>
        <taxon>Actinomycetes</taxon>
        <taxon>Kitasatosporales</taxon>
        <taxon>Streptomycetaceae</taxon>
        <taxon>Streptomyces</taxon>
    </lineage>
</organism>
<keyword evidence="8" id="KW-1185">Reference proteome</keyword>
<feature type="DNA-binding region" description="H-T-H motif" evidence="4">
    <location>
        <begin position="59"/>
        <end position="78"/>
    </location>
</feature>
<accession>A0ABU7WNB0</accession>
<reference evidence="7 8" key="1">
    <citation type="submission" date="2023-08" db="EMBL/GenBank/DDBJ databases">
        <authorList>
            <person name="Sharma P."/>
            <person name="Verma V."/>
            <person name="Mohan M.K."/>
            <person name="Dubey A.K."/>
        </authorList>
    </citation>
    <scope>NUCLEOTIDE SEQUENCE [LARGE SCALE GENOMIC DNA]</scope>
    <source>
        <strain evidence="7 8">ADP4</strain>
    </source>
</reference>
<protein>
    <submittedName>
        <fullName evidence="7">TetR/AcrR family transcriptional regulator</fullName>
    </submittedName>
</protein>
<proteinExistence type="predicted"/>
<dbReference type="RefSeq" id="WP_331785645.1">
    <property type="nucleotide sequence ID" value="NZ_JAVFKM010000002.1"/>
</dbReference>
<dbReference type="EMBL" id="JAVFKM010000002">
    <property type="protein sequence ID" value="MEF3112791.1"/>
    <property type="molecule type" value="Genomic_DNA"/>
</dbReference>
<dbReference type="SUPFAM" id="SSF46689">
    <property type="entry name" value="Homeodomain-like"/>
    <property type="match status" value="1"/>
</dbReference>
<dbReference type="SUPFAM" id="SSF48498">
    <property type="entry name" value="Tetracyclin repressor-like, C-terminal domain"/>
    <property type="match status" value="1"/>
</dbReference>
<dbReference type="InterPro" id="IPR001647">
    <property type="entry name" value="HTH_TetR"/>
</dbReference>
<dbReference type="InterPro" id="IPR036271">
    <property type="entry name" value="Tet_transcr_reg_TetR-rel_C_sf"/>
</dbReference>
<keyword evidence="2 4" id="KW-0238">DNA-binding</keyword>
<evidence type="ECO:0000256" key="4">
    <source>
        <dbReference type="PROSITE-ProRule" id="PRU00335"/>
    </source>
</evidence>
<dbReference type="PANTHER" id="PTHR47506:SF6">
    <property type="entry name" value="HTH-TYPE TRANSCRIPTIONAL REPRESSOR NEMR"/>
    <property type="match status" value="1"/>
</dbReference>
<dbReference type="Pfam" id="PF00440">
    <property type="entry name" value="TetR_N"/>
    <property type="match status" value="1"/>
</dbReference>
<keyword evidence="1" id="KW-0805">Transcription regulation</keyword>
<evidence type="ECO:0000313" key="8">
    <source>
        <dbReference type="Proteomes" id="UP001348265"/>
    </source>
</evidence>
<dbReference type="PROSITE" id="PS50977">
    <property type="entry name" value="HTH_TETR_2"/>
    <property type="match status" value="1"/>
</dbReference>
<evidence type="ECO:0000256" key="1">
    <source>
        <dbReference type="ARBA" id="ARBA00023015"/>
    </source>
</evidence>
<evidence type="ECO:0000256" key="2">
    <source>
        <dbReference type="ARBA" id="ARBA00023125"/>
    </source>
</evidence>
<dbReference type="PANTHER" id="PTHR47506">
    <property type="entry name" value="TRANSCRIPTIONAL REGULATORY PROTEIN"/>
    <property type="match status" value="1"/>
</dbReference>